<dbReference type="InterPro" id="IPR013238">
    <property type="entry name" value="RNA_pol_III_Rbc25"/>
</dbReference>
<feature type="compositionally biased region" description="Low complexity" evidence="7">
    <location>
        <begin position="289"/>
        <end position="298"/>
    </location>
</feature>
<evidence type="ECO:0000259" key="9">
    <source>
        <dbReference type="Pfam" id="PF08292"/>
    </source>
</evidence>
<keyword evidence="11" id="KW-1185">Reference proteome</keyword>
<dbReference type="PANTHER" id="PTHR12709">
    <property type="entry name" value="DNA-DIRECTED RNA POLYMERASE II, III"/>
    <property type="match status" value="1"/>
</dbReference>
<dbReference type="InterPro" id="IPR005576">
    <property type="entry name" value="Rpb7-like_N"/>
</dbReference>
<keyword evidence="4 6" id="KW-0804">Transcription</keyword>
<evidence type="ECO:0000256" key="4">
    <source>
        <dbReference type="ARBA" id="ARBA00023163"/>
    </source>
</evidence>
<keyword evidence="3 6" id="KW-0240">DNA-directed RNA polymerase</keyword>
<dbReference type="Pfam" id="PF08292">
    <property type="entry name" value="RNA_pol_Rbc25"/>
    <property type="match status" value="2"/>
</dbReference>
<dbReference type="PANTHER" id="PTHR12709:SF1">
    <property type="entry name" value="DNA-DIRECTED RNA POLYMERASE III SUBUNIT RPC8"/>
    <property type="match status" value="1"/>
</dbReference>
<comment type="function">
    <text evidence="6">DNA-dependent RNA polymerase which catalyzes the transcription of DNA into RNA using the four ribonucleoside triphosphates as substrates.</text>
</comment>
<dbReference type="InterPro" id="IPR036898">
    <property type="entry name" value="RNA_pol_Rpb7-like_N_sf"/>
</dbReference>
<dbReference type="InterPro" id="IPR045113">
    <property type="entry name" value="Rpb7-like"/>
</dbReference>
<reference evidence="10 11" key="1">
    <citation type="journal article" date="2018" name="Mol. Genet. Genomics">
        <title>The red deer Cervus elaphus genome CerEla1.0: sequencing, annotating, genes, and chromosomes.</title>
        <authorList>
            <person name="Bana N.A."/>
            <person name="Nyiri A."/>
            <person name="Nagy J."/>
            <person name="Frank K."/>
            <person name="Nagy T."/>
            <person name="Steger V."/>
            <person name="Schiller M."/>
            <person name="Lakatos P."/>
            <person name="Sugar L."/>
            <person name="Horn P."/>
            <person name="Barta E."/>
            <person name="Orosz L."/>
        </authorList>
    </citation>
    <scope>NUCLEOTIDE SEQUENCE [LARGE SCALE GENOMIC DNA]</scope>
    <source>
        <strain evidence="10">Hungarian</strain>
    </source>
</reference>
<dbReference type="GO" id="GO:0006384">
    <property type="term" value="P:transcription initiation at RNA polymerase III promoter"/>
    <property type="evidence" value="ECO:0007669"/>
    <property type="project" value="TreeGrafter"/>
</dbReference>
<organism evidence="10 11">
    <name type="scientific">Cervus elaphus hippelaphus</name>
    <name type="common">European red deer</name>
    <dbReference type="NCBI Taxonomy" id="46360"/>
    <lineage>
        <taxon>Eukaryota</taxon>
        <taxon>Metazoa</taxon>
        <taxon>Chordata</taxon>
        <taxon>Craniata</taxon>
        <taxon>Vertebrata</taxon>
        <taxon>Euteleostomi</taxon>
        <taxon>Mammalia</taxon>
        <taxon>Eutheria</taxon>
        <taxon>Laurasiatheria</taxon>
        <taxon>Artiodactyla</taxon>
        <taxon>Ruminantia</taxon>
        <taxon>Pecora</taxon>
        <taxon>Cervidae</taxon>
        <taxon>Cervinae</taxon>
        <taxon>Cervus</taxon>
    </lineage>
</organism>
<dbReference type="Gene3D" id="3.30.1490.120">
    <property type="entry name" value="RNA polymerase Rpb7-like, N-terminal domain"/>
    <property type="match status" value="1"/>
</dbReference>
<dbReference type="SUPFAM" id="SSF88798">
    <property type="entry name" value="N-terminal, heterodimerisation domain of RBP7 (RpoE)"/>
    <property type="match status" value="1"/>
</dbReference>
<evidence type="ECO:0000256" key="2">
    <source>
        <dbReference type="ARBA" id="ARBA00009307"/>
    </source>
</evidence>
<sequence>MFVLVEMVDTVRIPPWQFERKLNDSIAEELNKKLANKVVYNVGLCICLFDITKLEDAYVFPGDGASHTKVHFRYVVFHPFLDEILIGKIKGCSPEGVHVSLGFFDDILIPPESLQQPAKFLHLICPRSTALPVRPTRAAGPPCLHLHRGCQAWFQLTSLRSPPSEAPDRPAAAPQLTSEGLALRVQGWLRSLFAGSPIVPVPTRALLHWGGCFCGCAPRLLTGRDPILSQLCPRCPAGDLAPSDEAEQVWVWEYETEEGAHDLYMDIGEEVRFRVVDESFVDTSPTGPSSAEASSSSEELPKKEAPYTLMVSCPDETWGREDPAGIHQRAGPGPPLLVDEQLALRCEHGPCPALGKEAQLALKTTATGSDEERRGAACTLPGCPLPCLSQSYPSATVPTDFCPLVTAKTFNK</sequence>
<evidence type="ECO:0000256" key="5">
    <source>
        <dbReference type="ARBA" id="ARBA00023242"/>
    </source>
</evidence>
<comment type="similarity">
    <text evidence="2">Belongs to the eukaryotic RPB7/RPC8 RNA polymerase subunit family.</text>
</comment>
<keyword evidence="5 6" id="KW-0539">Nucleus</keyword>
<evidence type="ECO:0000256" key="1">
    <source>
        <dbReference type="ARBA" id="ARBA00004123"/>
    </source>
</evidence>
<accession>A0A212CCY2</accession>
<feature type="domain" description="RNA polymerase III subunit Rpc25" evidence="9">
    <location>
        <begin position="83"/>
        <end position="120"/>
    </location>
</feature>
<feature type="domain" description="RNA polymerase Rpb7-like N-terminal" evidence="8">
    <location>
        <begin position="9"/>
        <end position="64"/>
    </location>
</feature>
<dbReference type="Proteomes" id="UP000242450">
    <property type="component" value="Chromosome 22"/>
</dbReference>
<dbReference type="Gene3D" id="2.40.50.140">
    <property type="entry name" value="Nucleic acid-binding proteins"/>
    <property type="match status" value="2"/>
</dbReference>
<evidence type="ECO:0000256" key="7">
    <source>
        <dbReference type="SAM" id="MobiDB-lite"/>
    </source>
</evidence>
<comment type="subcellular location">
    <subcellularLocation>
        <location evidence="1 6">Nucleus</location>
    </subcellularLocation>
</comment>
<proteinExistence type="inferred from homology"/>
<protein>
    <recommendedName>
        <fullName evidence="6">DNA-directed RNA polymerase subunit</fullName>
    </recommendedName>
</protein>
<dbReference type="Pfam" id="PF03876">
    <property type="entry name" value="SHS2_Rpb7-N"/>
    <property type="match status" value="1"/>
</dbReference>
<dbReference type="EMBL" id="MKHE01000022">
    <property type="protein sequence ID" value="OWK03849.1"/>
    <property type="molecule type" value="Genomic_DNA"/>
</dbReference>
<feature type="region of interest" description="Disordered" evidence="7">
    <location>
        <begin position="281"/>
        <end position="301"/>
    </location>
</feature>
<comment type="caution">
    <text evidence="10">The sequence shown here is derived from an EMBL/GenBank/DDBJ whole genome shotgun (WGS) entry which is preliminary data.</text>
</comment>
<feature type="domain" description="RNA polymerase III subunit Rpc25" evidence="9">
    <location>
        <begin position="244"/>
        <end position="316"/>
    </location>
</feature>
<evidence type="ECO:0000259" key="8">
    <source>
        <dbReference type="Pfam" id="PF03876"/>
    </source>
</evidence>
<dbReference type="InterPro" id="IPR012340">
    <property type="entry name" value="NA-bd_OB-fold"/>
</dbReference>
<dbReference type="OrthoDB" id="2224430at2759"/>
<dbReference type="CDD" id="cd04330">
    <property type="entry name" value="RNAP_III_Rpc25_N"/>
    <property type="match status" value="1"/>
</dbReference>
<dbReference type="GO" id="GO:0005666">
    <property type="term" value="C:RNA polymerase III complex"/>
    <property type="evidence" value="ECO:0007669"/>
    <property type="project" value="TreeGrafter"/>
</dbReference>
<evidence type="ECO:0000256" key="3">
    <source>
        <dbReference type="ARBA" id="ARBA00022478"/>
    </source>
</evidence>
<gene>
    <name evidence="10" type="ORF">Celaphus_00013754</name>
</gene>
<dbReference type="AlphaFoldDB" id="A0A212CCY2"/>
<evidence type="ECO:0000313" key="10">
    <source>
        <dbReference type="EMBL" id="OWK03849.1"/>
    </source>
</evidence>
<evidence type="ECO:0000313" key="11">
    <source>
        <dbReference type="Proteomes" id="UP000242450"/>
    </source>
</evidence>
<evidence type="ECO:0000256" key="6">
    <source>
        <dbReference type="RuleBase" id="RU369086"/>
    </source>
</evidence>
<dbReference type="FunFam" id="3.30.1490.120:FF:000002">
    <property type="entry name" value="DNA-directed RNA polymerase III subunit RPC8"/>
    <property type="match status" value="1"/>
</dbReference>
<name>A0A212CCY2_CEREH</name>